<evidence type="ECO:0000313" key="4">
    <source>
        <dbReference type="Proteomes" id="UP000729402"/>
    </source>
</evidence>
<evidence type="ECO:0000313" key="3">
    <source>
        <dbReference type="EMBL" id="KAG8091587.1"/>
    </source>
</evidence>
<sequence>MASFSLLSGGRLPDLLLLPVAILLLATLSGPVVLVRGVTFRVVNKCPFPVWPAAAPNSGHPVLADGGFYLPTGQSRHVKAPPTWNGRFWGRTGCNFSTTNNDPRGGSGGASAACLTGDCEGRLACNGSIGAPPATLVEVNLQEDQSKGSSYDVSLVDGYNLPVAVWTKPASGGGADRKCVISGCAKDVNAVCPPELQVTAPSTSAAGGKAAAVVACRSACLAFKLDTFCCRGAYGTPETCRGNVYSRLFRDACPSYFSYPYDTAAAAARCYAQDYVVTFCPSRWGDEPDRVAQI</sequence>
<keyword evidence="2" id="KW-1015">Disulfide bond</keyword>
<keyword evidence="4" id="KW-1185">Reference proteome</keyword>
<evidence type="ECO:0000256" key="1">
    <source>
        <dbReference type="ARBA" id="ARBA00010607"/>
    </source>
</evidence>
<evidence type="ECO:0000256" key="2">
    <source>
        <dbReference type="ARBA" id="ARBA00023157"/>
    </source>
</evidence>
<dbReference type="Proteomes" id="UP000729402">
    <property type="component" value="Unassembled WGS sequence"/>
</dbReference>
<protein>
    <recommendedName>
        <fullName evidence="5">Thaumatin-like protein</fullName>
    </recommendedName>
</protein>
<dbReference type="CDD" id="cd09218">
    <property type="entry name" value="TLP-PA"/>
    <property type="match status" value="1"/>
</dbReference>
<comment type="similarity">
    <text evidence="1">Belongs to the thaumatin family.</text>
</comment>
<dbReference type="AlphaFoldDB" id="A0A8J6BNN3"/>
<dbReference type="EMBL" id="JAAALK010000080">
    <property type="protein sequence ID" value="KAG8091587.1"/>
    <property type="molecule type" value="Genomic_DNA"/>
</dbReference>
<reference evidence="3" key="1">
    <citation type="journal article" date="2021" name="bioRxiv">
        <title>Whole Genome Assembly and Annotation of Northern Wild Rice, Zizania palustris L., Supports a Whole Genome Duplication in the Zizania Genus.</title>
        <authorList>
            <person name="Haas M."/>
            <person name="Kono T."/>
            <person name="Macchietto M."/>
            <person name="Millas R."/>
            <person name="McGilp L."/>
            <person name="Shao M."/>
            <person name="Duquette J."/>
            <person name="Hirsch C.N."/>
            <person name="Kimball J."/>
        </authorList>
    </citation>
    <scope>NUCLEOTIDE SEQUENCE</scope>
    <source>
        <tissue evidence="3">Fresh leaf tissue</tissue>
    </source>
</reference>
<dbReference type="InterPro" id="IPR001938">
    <property type="entry name" value="Thaumatin"/>
</dbReference>
<dbReference type="PIRSF" id="PIRSF002703">
    <property type="entry name" value="Thaumatin"/>
    <property type="match status" value="1"/>
</dbReference>
<dbReference type="OrthoDB" id="430315at2759"/>
<name>A0A8J6BNN3_ZIZPA</name>
<comment type="caution">
    <text evidence="3">The sequence shown here is derived from an EMBL/GenBank/DDBJ whole genome shotgun (WGS) entry which is preliminary data.</text>
</comment>
<reference evidence="3" key="2">
    <citation type="submission" date="2021-02" db="EMBL/GenBank/DDBJ databases">
        <authorList>
            <person name="Kimball J.A."/>
            <person name="Haas M.W."/>
            <person name="Macchietto M."/>
            <person name="Kono T."/>
            <person name="Duquette J."/>
            <person name="Shao M."/>
        </authorList>
    </citation>
    <scope>NUCLEOTIDE SEQUENCE</scope>
    <source>
        <tissue evidence="3">Fresh leaf tissue</tissue>
    </source>
</reference>
<dbReference type="PANTHER" id="PTHR31048">
    <property type="entry name" value="OS03G0233200 PROTEIN"/>
    <property type="match status" value="1"/>
</dbReference>
<dbReference type="SMART" id="SM00205">
    <property type="entry name" value="THN"/>
    <property type="match status" value="1"/>
</dbReference>
<proteinExistence type="inferred from homology"/>
<dbReference type="FunFam" id="2.60.110.10:FF:000002">
    <property type="entry name" value="Thaumatin-like protein 1a"/>
    <property type="match status" value="1"/>
</dbReference>
<dbReference type="Pfam" id="PF00314">
    <property type="entry name" value="Thaumatin"/>
    <property type="match status" value="1"/>
</dbReference>
<accession>A0A8J6BNN3</accession>
<evidence type="ECO:0008006" key="5">
    <source>
        <dbReference type="Google" id="ProtNLM"/>
    </source>
</evidence>
<gene>
    <name evidence="3" type="ORF">GUJ93_ZPchr0012g18908</name>
</gene>
<organism evidence="3 4">
    <name type="scientific">Zizania palustris</name>
    <name type="common">Northern wild rice</name>
    <dbReference type="NCBI Taxonomy" id="103762"/>
    <lineage>
        <taxon>Eukaryota</taxon>
        <taxon>Viridiplantae</taxon>
        <taxon>Streptophyta</taxon>
        <taxon>Embryophyta</taxon>
        <taxon>Tracheophyta</taxon>
        <taxon>Spermatophyta</taxon>
        <taxon>Magnoliopsida</taxon>
        <taxon>Liliopsida</taxon>
        <taxon>Poales</taxon>
        <taxon>Poaceae</taxon>
        <taxon>BOP clade</taxon>
        <taxon>Oryzoideae</taxon>
        <taxon>Oryzeae</taxon>
        <taxon>Zizaniinae</taxon>
        <taxon>Zizania</taxon>
    </lineage>
</organism>
<dbReference type="PROSITE" id="PS51367">
    <property type="entry name" value="THAUMATIN_2"/>
    <property type="match status" value="1"/>
</dbReference>